<evidence type="ECO:0000313" key="7">
    <source>
        <dbReference type="EMBL" id="KAK7474214.1"/>
    </source>
</evidence>
<dbReference type="Gene3D" id="1.20.1070.10">
    <property type="entry name" value="Rhodopsin 7-helix transmembrane proteins"/>
    <property type="match status" value="1"/>
</dbReference>
<dbReference type="PROSITE" id="PS50262">
    <property type="entry name" value="G_PROTEIN_RECEP_F1_2"/>
    <property type="match status" value="1"/>
</dbReference>
<dbReference type="PANTHER" id="PTHR47023:SF1">
    <property type="entry name" value="SEX PEPTIDE RECEPTOR"/>
    <property type="match status" value="1"/>
</dbReference>
<feature type="transmembrane region" description="Helical" evidence="5">
    <location>
        <begin position="92"/>
        <end position="113"/>
    </location>
</feature>
<evidence type="ECO:0000256" key="5">
    <source>
        <dbReference type="SAM" id="Phobius"/>
    </source>
</evidence>
<evidence type="ECO:0000259" key="6">
    <source>
        <dbReference type="PROSITE" id="PS50262"/>
    </source>
</evidence>
<comment type="caution">
    <text evidence="7">The sequence shown here is derived from an EMBL/GenBank/DDBJ whole genome shotgun (WGS) entry which is preliminary data.</text>
</comment>
<feature type="transmembrane region" description="Helical" evidence="5">
    <location>
        <begin position="271"/>
        <end position="294"/>
    </location>
</feature>
<name>A0ABD0JH16_9CAEN</name>
<dbReference type="EMBL" id="JACVVK020000444">
    <property type="protein sequence ID" value="KAK7474214.1"/>
    <property type="molecule type" value="Genomic_DNA"/>
</dbReference>
<reference evidence="7 8" key="1">
    <citation type="journal article" date="2023" name="Sci. Data">
        <title>Genome assembly of the Korean intertidal mud-creeper Batillaria attramentaria.</title>
        <authorList>
            <person name="Patra A.K."/>
            <person name="Ho P.T."/>
            <person name="Jun S."/>
            <person name="Lee S.J."/>
            <person name="Kim Y."/>
            <person name="Won Y.J."/>
        </authorList>
    </citation>
    <scope>NUCLEOTIDE SEQUENCE [LARGE SCALE GENOMIC DNA]</scope>
    <source>
        <strain evidence="7">Wonlab-2016</strain>
    </source>
</reference>
<evidence type="ECO:0000256" key="4">
    <source>
        <dbReference type="ARBA" id="ARBA00023136"/>
    </source>
</evidence>
<feature type="domain" description="G-protein coupled receptors family 1 profile" evidence="6">
    <location>
        <begin position="104"/>
        <end position="388"/>
    </location>
</feature>
<sequence>MMWRPEASNSVARELNLVASRFLLSVLIVNAFTTTTSSTEFGTQTPRDNAEAYIDENDMAVESPSQTNEDSFSGRLLQTNYPSNFAIPVYGFLWNPVAFIVFLTNSLICIVLLKKHMRTATNVLLVAIAISDMLTGLFPVPVFIYFFATDRFWEFVPYEGCYAVEYLIAILPTVFHTASIWLTLGLGIQRYISVCHPFKARRLCTMKKTVQGILVTFTLAILSHLCRFFQEKTLRVERPSAVTPNKTVTSCNRVWADWATWNDDLYFNIYFWYRALMIQLIPCTTLSILTVLLIRSLRHAEKRRVELLQRNRERQSRLLSESASTTLMLVIVVCLFLLVEMPVGFFVSAMVVSNQYGYHIVDREILPIVSVFSNFLIILSYPLNLVVYCAMSKKFRDTFKRLFTRDTSPTAD</sequence>
<dbReference type="Pfam" id="PF10324">
    <property type="entry name" value="7TM_GPCR_Srw"/>
    <property type="match status" value="1"/>
</dbReference>
<dbReference type="CDD" id="cd14978">
    <property type="entry name" value="7tmA_FMRFamide_R-like"/>
    <property type="match status" value="1"/>
</dbReference>
<dbReference type="AlphaFoldDB" id="A0ABD0JH16"/>
<feature type="transmembrane region" description="Helical" evidence="5">
    <location>
        <begin position="166"/>
        <end position="188"/>
    </location>
</feature>
<organism evidence="7 8">
    <name type="scientific">Batillaria attramentaria</name>
    <dbReference type="NCBI Taxonomy" id="370345"/>
    <lineage>
        <taxon>Eukaryota</taxon>
        <taxon>Metazoa</taxon>
        <taxon>Spiralia</taxon>
        <taxon>Lophotrochozoa</taxon>
        <taxon>Mollusca</taxon>
        <taxon>Gastropoda</taxon>
        <taxon>Caenogastropoda</taxon>
        <taxon>Sorbeoconcha</taxon>
        <taxon>Cerithioidea</taxon>
        <taxon>Batillariidae</taxon>
        <taxon>Batillaria</taxon>
    </lineage>
</organism>
<dbReference type="PRINTS" id="PR00237">
    <property type="entry name" value="GPCRRHODOPSN"/>
</dbReference>
<dbReference type="InterPro" id="IPR019427">
    <property type="entry name" value="7TM_GPCR_serpentine_rcpt_Srw"/>
</dbReference>
<feature type="transmembrane region" description="Helical" evidence="5">
    <location>
        <begin position="209"/>
        <end position="230"/>
    </location>
</feature>
<proteinExistence type="predicted"/>
<keyword evidence="3 5" id="KW-1133">Transmembrane helix</keyword>
<dbReference type="SUPFAM" id="SSF81321">
    <property type="entry name" value="Family A G protein-coupled receptor-like"/>
    <property type="match status" value="1"/>
</dbReference>
<evidence type="ECO:0000256" key="1">
    <source>
        <dbReference type="ARBA" id="ARBA00004370"/>
    </source>
</evidence>
<gene>
    <name evidence="7" type="ORF">BaRGS_00034563</name>
</gene>
<feature type="transmembrane region" description="Helical" evidence="5">
    <location>
        <begin position="365"/>
        <end position="391"/>
    </location>
</feature>
<comment type="subcellular location">
    <subcellularLocation>
        <location evidence="1">Membrane</location>
    </subcellularLocation>
</comment>
<accession>A0ABD0JH16</accession>
<protein>
    <recommendedName>
        <fullName evidence="6">G-protein coupled receptors family 1 profile domain-containing protein</fullName>
    </recommendedName>
</protein>
<feature type="transmembrane region" description="Helical" evidence="5">
    <location>
        <begin position="327"/>
        <end position="353"/>
    </location>
</feature>
<dbReference type="PANTHER" id="PTHR47023">
    <property type="entry name" value="SEX PEPTIDE RECEPTOR"/>
    <property type="match status" value="1"/>
</dbReference>
<keyword evidence="8" id="KW-1185">Reference proteome</keyword>
<dbReference type="Proteomes" id="UP001519460">
    <property type="component" value="Unassembled WGS sequence"/>
</dbReference>
<evidence type="ECO:0000256" key="2">
    <source>
        <dbReference type="ARBA" id="ARBA00022692"/>
    </source>
</evidence>
<dbReference type="InterPro" id="IPR053071">
    <property type="entry name" value="GPCR1-related_rcpt"/>
</dbReference>
<dbReference type="InterPro" id="IPR000276">
    <property type="entry name" value="GPCR_Rhodpsn"/>
</dbReference>
<dbReference type="InterPro" id="IPR017452">
    <property type="entry name" value="GPCR_Rhodpsn_7TM"/>
</dbReference>
<feature type="transmembrane region" description="Helical" evidence="5">
    <location>
        <begin position="125"/>
        <end position="146"/>
    </location>
</feature>
<keyword evidence="4 5" id="KW-0472">Membrane</keyword>
<evidence type="ECO:0000256" key="3">
    <source>
        <dbReference type="ARBA" id="ARBA00022989"/>
    </source>
</evidence>
<evidence type="ECO:0000313" key="8">
    <source>
        <dbReference type="Proteomes" id="UP001519460"/>
    </source>
</evidence>
<dbReference type="GO" id="GO:0016020">
    <property type="term" value="C:membrane"/>
    <property type="evidence" value="ECO:0007669"/>
    <property type="project" value="UniProtKB-SubCell"/>
</dbReference>
<dbReference type="SMART" id="SM01381">
    <property type="entry name" value="7TM_GPCR_Srsx"/>
    <property type="match status" value="1"/>
</dbReference>
<keyword evidence="2 5" id="KW-0812">Transmembrane</keyword>